<gene>
    <name evidence="7" type="ORF">B0I27_104278</name>
</gene>
<dbReference type="GO" id="GO:0009279">
    <property type="term" value="C:cell outer membrane"/>
    <property type="evidence" value="ECO:0007669"/>
    <property type="project" value="TreeGrafter"/>
</dbReference>
<sequence>MSTFSLPKLSLAEQVKLRPFMINLSFLTAFFLFMKTGSVIAQDPRYPKEITVDQSGAGNYKTIQEAVNSVRDLGHERVKIHIKKGVYKEKIWIPSWKTNITLIGESAESTIITNNDHTGKPVKGGTDALGLAKHSTYSSYTLLVQGNGVIIENLTIENTAGRVGQAVALHVEGDRVVVRNCRLLSNQDTLYTATENSRQYYENCYIEGTTDFIFGEATAVFQNCHINSLTNSFITAAGTRPDQKFGYVFFDCRLTAAPGVEKVYLGRPWRPYAKTVFIRTEMGSHIVPEGWNPWKGDLMFPDKEKTAFYAEYKSTGPGALKQSRVSWSKQLKKSEMKRYTLKEIFGSTGWISGV</sequence>
<evidence type="ECO:0000256" key="4">
    <source>
        <dbReference type="PROSITE-ProRule" id="PRU10040"/>
    </source>
</evidence>
<dbReference type="InterPro" id="IPR011050">
    <property type="entry name" value="Pectin_lyase_fold/virulence"/>
</dbReference>
<comment type="pathway">
    <text evidence="5">Glycan metabolism; pectin degradation; 2-dehydro-3-deoxy-D-gluconate from pectin: step 1/5.</text>
</comment>
<reference evidence="7 8" key="1">
    <citation type="submission" date="2018-03" db="EMBL/GenBank/DDBJ databases">
        <title>Genomic Encyclopedia of Type Strains, Phase III (KMG-III): the genomes of soil and plant-associated and newly described type strains.</title>
        <authorList>
            <person name="Whitman W."/>
        </authorList>
    </citation>
    <scope>NUCLEOTIDE SEQUENCE [LARGE SCALE GENOMIC DNA]</scope>
    <source>
        <strain evidence="7 8">CGMCC 1.9313</strain>
    </source>
</reference>
<accession>A0A2T0U5X6</accession>
<evidence type="ECO:0000313" key="8">
    <source>
        <dbReference type="Proteomes" id="UP000238034"/>
    </source>
</evidence>
<comment type="catalytic activity">
    <reaction evidence="5">
        <text>[(1-&gt;4)-alpha-D-galacturonosyl methyl ester](n) + n H2O = [(1-&gt;4)-alpha-D-galacturonosyl](n) + n methanol + n H(+)</text>
        <dbReference type="Rhea" id="RHEA:22380"/>
        <dbReference type="Rhea" id="RHEA-COMP:14570"/>
        <dbReference type="Rhea" id="RHEA-COMP:14573"/>
        <dbReference type="ChEBI" id="CHEBI:15377"/>
        <dbReference type="ChEBI" id="CHEBI:15378"/>
        <dbReference type="ChEBI" id="CHEBI:17790"/>
        <dbReference type="ChEBI" id="CHEBI:140522"/>
        <dbReference type="ChEBI" id="CHEBI:140523"/>
        <dbReference type="EC" id="3.1.1.11"/>
    </reaction>
</comment>
<organism evidence="7 8">
    <name type="scientific">Arcticibacter pallidicorallinus</name>
    <dbReference type="NCBI Taxonomy" id="1259464"/>
    <lineage>
        <taxon>Bacteria</taxon>
        <taxon>Pseudomonadati</taxon>
        <taxon>Bacteroidota</taxon>
        <taxon>Sphingobacteriia</taxon>
        <taxon>Sphingobacteriales</taxon>
        <taxon>Sphingobacteriaceae</taxon>
        <taxon>Arcticibacter</taxon>
    </lineage>
</organism>
<keyword evidence="8" id="KW-1185">Reference proteome</keyword>
<evidence type="ECO:0000256" key="5">
    <source>
        <dbReference type="RuleBase" id="RU000589"/>
    </source>
</evidence>
<evidence type="ECO:0000259" key="6">
    <source>
        <dbReference type="Pfam" id="PF01095"/>
    </source>
</evidence>
<dbReference type="InterPro" id="IPR012334">
    <property type="entry name" value="Pectin_lyas_fold"/>
</dbReference>
<comment type="similarity">
    <text evidence="1">Belongs to the pectinesterase family.</text>
</comment>
<protein>
    <recommendedName>
        <fullName evidence="5">Pectinesterase</fullName>
        <ecNumber evidence="5">3.1.1.11</ecNumber>
    </recommendedName>
</protein>
<evidence type="ECO:0000256" key="2">
    <source>
        <dbReference type="ARBA" id="ARBA00022801"/>
    </source>
</evidence>
<dbReference type="RefSeq" id="WP_245925462.1">
    <property type="nucleotide sequence ID" value="NZ_PVTH01000004.1"/>
</dbReference>
<dbReference type="AlphaFoldDB" id="A0A2T0U5X6"/>
<dbReference type="PROSITE" id="PS00503">
    <property type="entry name" value="PECTINESTERASE_2"/>
    <property type="match status" value="1"/>
</dbReference>
<keyword evidence="2 5" id="KW-0378">Hydrolase</keyword>
<dbReference type="GO" id="GO:0045490">
    <property type="term" value="P:pectin catabolic process"/>
    <property type="evidence" value="ECO:0007669"/>
    <property type="project" value="UniProtKB-UniRule"/>
</dbReference>
<dbReference type="PANTHER" id="PTHR31321:SF57">
    <property type="entry name" value="PECTINESTERASE 53-RELATED"/>
    <property type="match status" value="1"/>
</dbReference>
<dbReference type="GO" id="GO:0042545">
    <property type="term" value="P:cell wall modification"/>
    <property type="evidence" value="ECO:0007669"/>
    <property type="project" value="UniProtKB-UniRule"/>
</dbReference>
<dbReference type="SUPFAM" id="SSF51126">
    <property type="entry name" value="Pectin lyase-like"/>
    <property type="match status" value="1"/>
</dbReference>
<dbReference type="Pfam" id="PF01095">
    <property type="entry name" value="Pectinesterase"/>
    <property type="match status" value="1"/>
</dbReference>
<feature type="active site" evidence="4">
    <location>
        <position position="211"/>
    </location>
</feature>
<keyword evidence="3 5" id="KW-0063">Aspartyl esterase</keyword>
<dbReference type="PROSITE" id="PS00800">
    <property type="entry name" value="PECTINESTERASE_1"/>
    <property type="match status" value="1"/>
</dbReference>
<dbReference type="InterPro" id="IPR000070">
    <property type="entry name" value="Pectinesterase_cat"/>
</dbReference>
<proteinExistence type="inferred from homology"/>
<dbReference type="Gene3D" id="2.160.20.10">
    <property type="entry name" value="Single-stranded right-handed beta-helix, Pectin lyase-like"/>
    <property type="match status" value="1"/>
</dbReference>
<dbReference type="UniPathway" id="UPA00545">
    <property type="reaction ID" value="UER00823"/>
</dbReference>
<evidence type="ECO:0000256" key="1">
    <source>
        <dbReference type="ARBA" id="ARBA00008891"/>
    </source>
</evidence>
<evidence type="ECO:0000313" key="7">
    <source>
        <dbReference type="EMBL" id="PRY53268.1"/>
    </source>
</evidence>
<dbReference type="InterPro" id="IPR033131">
    <property type="entry name" value="Pectinesterase_Asp_AS"/>
</dbReference>
<dbReference type="PANTHER" id="PTHR31321">
    <property type="entry name" value="ACYL-COA THIOESTER HYDROLASE YBHC-RELATED"/>
    <property type="match status" value="1"/>
</dbReference>
<name>A0A2T0U5X6_9SPHI</name>
<dbReference type="EMBL" id="PVTH01000004">
    <property type="protein sequence ID" value="PRY53268.1"/>
    <property type="molecule type" value="Genomic_DNA"/>
</dbReference>
<dbReference type="Proteomes" id="UP000238034">
    <property type="component" value="Unassembled WGS sequence"/>
</dbReference>
<evidence type="ECO:0000256" key="3">
    <source>
        <dbReference type="ARBA" id="ARBA00023085"/>
    </source>
</evidence>
<dbReference type="GO" id="GO:0030599">
    <property type="term" value="F:pectinesterase activity"/>
    <property type="evidence" value="ECO:0007669"/>
    <property type="project" value="UniProtKB-UniRule"/>
</dbReference>
<dbReference type="EC" id="3.1.1.11" evidence="5"/>
<feature type="domain" description="Pectinesterase catalytic" evidence="6">
    <location>
        <begin position="50"/>
        <end position="344"/>
    </location>
</feature>
<comment type="caution">
    <text evidence="7">The sequence shown here is derived from an EMBL/GenBank/DDBJ whole genome shotgun (WGS) entry which is preliminary data.</text>
</comment>
<dbReference type="InterPro" id="IPR018040">
    <property type="entry name" value="Pectinesterase_Tyr_AS"/>
</dbReference>